<feature type="transmembrane region" description="Helical" evidence="1">
    <location>
        <begin position="227"/>
        <end position="245"/>
    </location>
</feature>
<feature type="domain" description="CAAX prenyl protease 2/Lysostaphin resistance protein A-like" evidence="2">
    <location>
        <begin position="139"/>
        <end position="240"/>
    </location>
</feature>
<evidence type="ECO:0000313" key="4">
    <source>
        <dbReference type="Proteomes" id="UP000008922"/>
    </source>
</evidence>
<dbReference type="AlphaFoldDB" id="E8N3H0"/>
<dbReference type="eggNOG" id="COG1266">
    <property type="taxonomic scope" value="Bacteria"/>
</dbReference>
<gene>
    <name evidence="3" type="ordered locus">ANT_09500</name>
</gene>
<dbReference type="Proteomes" id="UP000008922">
    <property type="component" value="Chromosome"/>
</dbReference>
<accession>E8N3H0</accession>
<protein>
    <submittedName>
        <fullName evidence="3">Hypothetical membrane protein</fullName>
    </submittedName>
</protein>
<feature type="transmembrane region" description="Helical" evidence="1">
    <location>
        <begin position="128"/>
        <end position="148"/>
    </location>
</feature>
<dbReference type="EMBL" id="AP012029">
    <property type="protein sequence ID" value="BAJ62984.1"/>
    <property type="molecule type" value="Genomic_DNA"/>
</dbReference>
<dbReference type="PANTHER" id="PTHR35797">
    <property type="entry name" value="PROTEASE-RELATED"/>
    <property type="match status" value="1"/>
</dbReference>
<dbReference type="InParanoid" id="E8N3H0"/>
<evidence type="ECO:0000256" key="1">
    <source>
        <dbReference type="SAM" id="Phobius"/>
    </source>
</evidence>
<keyword evidence="1" id="KW-1133">Transmembrane helix</keyword>
<reference evidence="3 4" key="1">
    <citation type="submission" date="2010-12" db="EMBL/GenBank/DDBJ databases">
        <title>Whole genome sequence of Anaerolinea thermophila UNI-1.</title>
        <authorList>
            <person name="Narita-Yamada S."/>
            <person name="Kishi E."/>
            <person name="Watanabe Y."/>
            <person name="Takasaki K."/>
            <person name="Ankai A."/>
            <person name="Oguchi A."/>
            <person name="Fukui S."/>
            <person name="Takahashi M."/>
            <person name="Yashiro I."/>
            <person name="Hosoyama A."/>
            <person name="Sekiguchi Y."/>
            <person name="Hanada S."/>
            <person name="Fujita N."/>
        </authorList>
    </citation>
    <scope>NUCLEOTIDE SEQUENCE [LARGE SCALE GENOMIC DNA]</scope>
    <source>
        <strain evidence="4">DSM 14523 / JCM 11388 / NBRC 100420 / UNI-1</strain>
    </source>
</reference>
<dbReference type="HOGENOM" id="CLU_064706_5_0_0"/>
<sequence>MNSGKGTMMMSPKQKIILFLVLTFLFSGVFYALILTSGNLEGWTLALMWCPGIAALITQWVSHKNLRGLGWRLRPWRFLLLGYGLPILYGLLVYGVVWASGAAPFKGQEMAQDMAAQMGTSVNTTGFLVNYVVMMGTLGMLGSIFAALGEEIGWRGLLVSELARLTSFPGAALISGAIWALWHFPLILFSEYNNAGAPRWLGMIFFTVMVLGISFALAWMRLKSGSFWGAVILHASHNIFIQGVFTPLTGQSALSPYLIDEFGVGLALVGLALILIFWSKRAEVEQAPTPS</sequence>
<feature type="transmembrane region" description="Helical" evidence="1">
    <location>
        <begin position="168"/>
        <end position="188"/>
    </location>
</feature>
<dbReference type="KEGG" id="atm:ANT_09500"/>
<feature type="transmembrane region" description="Helical" evidence="1">
    <location>
        <begin position="42"/>
        <end position="62"/>
    </location>
</feature>
<keyword evidence="4" id="KW-1185">Reference proteome</keyword>
<keyword evidence="1" id="KW-0472">Membrane</keyword>
<feature type="transmembrane region" description="Helical" evidence="1">
    <location>
        <begin position="78"/>
        <end position="100"/>
    </location>
</feature>
<evidence type="ECO:0000313" key="3">
    <source>
        <dbReference type="EMBL" id="BAJ62984.1"/>
    </source>
</evidence>
<dbReference type="STRING" id="926569.ANT_09500"/>
<dbReference type="GO" id="GO:0004175">
    <property type="term" value="F:endopeptidase activity"/>
    <property type="evidence" value="ECO:0007669"/>
    <property type="project" value="UniProtKB-ARBA"/>
</dbReference>
<organism evidence="3 4">
    <name type="scientific">Anaerolinea thermophila (strain DSM 14523 / JCM 11388 / NBRC 100420 / UNI-1)</name>
    <dbReference type="NCBI Taxonomy" id="926569"/>
    <lineage>
        <taxon>Bacteria</taxon>
        <taxon>Bacillati</taxon>
        <taxon>Chloroflexota</taxon>
        <taxon>Anaerolineae</taxon>
        <taxon>Anaerolineales</taxon>
        <taxon>Anaerolineaceae</taxon>
        <taxon>Anaerolinea</taxon>
    </lineage>
</organism>
<dbReference type="Pfam" id="PF02517">
    <property type="entry name" value="Rce1-like"/>
    <property type="match status" value="1"/>
</dbReference>
<dbReference type="InterPro" id="IPR042150">
    <property type="entry name" value="MmRce1-like"/>
</dbReference>
<name>E8N3H0_ANATU</name>
<feature type="transmembrane region" description="Helical" evidence="1">
    <location>
        <begin position="257"/>
        <end position="278"/>
    </location>
</feature>
<dbReference type="GO" id="GO:0080120">
    <property type="term" value="P:CAAX-box protein maturation"/>
    <property type="evidence" value="ECO:0007669"/>
    <property type="project" value="UniProtKB-ARBA"/>
</dbReference>
<dbReference type="PANTHER" id="PTHR35797:SF1">
    <property type="entry name" value="PROTEASE"/>
    <property type="match status" value="1"/>
</dbReference>
<proteinExistence type="predicted"/>
<evidence type="ECO:0000259" key="2">
    <source>
        <dbReference type="Pfam" id="PF02517"/>
    </source>
</evidence>
<dbReference type="OrthoDB" id="9777755at2"/>
<keyword evidence="1" id="KW-0812">Transmembrane</keyword>
<dbReference type="InterPro" id="IPR003675">
    <property type="entry name" value="Rce1/LyrA-like_dom"/>
</dbReference>
<feature type="transmembrane region" description="Helical" evidence="1">
    <location>
        <begin position="200"/>
        <end position="220"/>
    </location>
</feature>